<evidence type="ECO:0000313" key="1">
    <source>
        <dbReference type="EMBL" id="MFC4492080.1"/>
    </source>
</evidence>
<reference evidence="2" key="1">
    <citation type="journal article" date="2019" name="Int. J. Syst. Evol. Microbiol.">
        <title>The Global Catalogue of Microorganisms (GCM) 10K type strain sequencing project: providing services to taxonomists for standard genome sequencing and annotation.</title>
        <authorList>
            <consortium name="The Broad Institute Genomics Platform"/>
            <consortium name="The Broad Institute Genome Sequencing Center for Infectious Disease"/>
            <person name="Wu L."/>
            <person name="Ma J."/>
        </authorList>
    </citation>
    <scope>NUCLEOTIDE SEQUENCE [LARGE SCALE GENOMIC DNA]</scope>
    <source>
        <strain evidence="2">CGMCC 4.7608</strain>
    </source>
</reference>
<keyword evidence="2" id="KW-1185">Reference proteome</keyword>
<evidence type="ECO:0000313" key="2">
    <source>
        <dbReference type="Proteomes" id="UP001595999"/>
    </source>
</evidence>
<accession>A0ABV9A077</accession>
<comment type="caution">
    <text evidence="1">The sequence shown here is derived from an EMBL/GenBank/DDBJ whole genome shotgun (WGS) entry which is preliminary data.</text>
</comment>
<sequence>MSQKGMDPYAPKDKSKQPAYCGCVSKKYWDQVPQADYDGMMAEMSRGEQHGPRGKAIDKALDQRMENAKKSCRG</sequence>
<dbReference type="RefSeq" id="WP_156183746.1">
    <property type="nucleotide sequence ID" value="NZ_JAJOHW010000128.1"/>
</dbReference>
<proteinExistence type="predicted"/>
<dbReference type="EMBL" id="JBHSEK010000020">
    <property type="protein sequence ID" value="MFC4492080.1"/>
    <property type="molecule type" value="Genomic_DNA"/>
</dbReference>
<organism evidence="1 2">
    <name type="scientific">Chromobacterium aquaticum</name>
    <dbReference type="NCBI Taxonomy" id="467180"/>
    <lineage>
        <taxon>Bacteria</taxon>
        <taxon>Pseudomonadati</taxon>
        <taxon>Pseudomonadota</taxon>
        <taxon>Betaproteobacteria</taxon>
        <taxon>Neisseriales</taxon>
        <taxon>Chromobacteriaceae</taxon>
        <taxon>Chromobacterium</taxon>
    </lineage>
</organism>
<protein>
    <submittedName>
        <fullName evidence="1">Uncharacterized protein</fullName>
    </submittedName>
</protein>
<name>A0ABV9A077_9NEIS</name>
<gene>
    <name evidence="1" type="ORF">ACFO0R_20905</name>
</gene>
<dbReference type="Proteomes" id="UP001595999">
    <property type="component" value="Unassembled WGS sequence"/>
</dbReference>